<evidence type="ECO:0000256" key="1">
    <source>
        <dbReference type="SAM" id="MobiDB-lite"/>
    </source>
</evidence>
<accession>A0A4S8L530</accession>
<proteinExistence type="predicted"/>
<name>A0A4S8L530_DENBC</name>
<dbReference type="AlphaFoldDB" id="A0A4S8L530"/>
<evidence type="ECO:0000313" key="2">
    <source>
        <dbReference type="EMBL" id="THU83687.1"/>
    </source>
</evidence>
<evidence type="ECO:0000313" key="3">
    <source>
        <dbReference type="Proteomes" id="UP000297245"/>
    </source>
</evidence>
<reference evidence="2 3" key="1">
    <citation type="journal article" date="2019" name="Nat. Ecol. Evol.">
        <title>Megaphylogeny resolves global patterns of mushroom evolution.</title>
        <authorList>
            <person name="Varga T."/>
            <person name="Krizsan K."/>
            <person name="Foldi C."/>
            <person name="Dima B."/>
            <person name="Sanchez-Garcia M."/>
            <person name="Sanchez-Ramirez S."/>
            <person name="Szollosi G.J."/>
            <person name="Szarkandi J.G."/>
            <person name="Papp V."/>
            <person name="Albert L."/>
            <person name="Andreopoulos W."/>
            <person name="Angelini C."/>
            <person name="Antonin V."/>
            <person name="Barry K.W."/>
            <person name="Bougher N.L."/>
            <person name="Buchanan P."/>
            <person name="Buyck B."/>
            <person name="Bense V."/>
            <person name="Catcheside P."/>
            <person name="Chovatia M."/>
            <person name="Cooper J."/>
            <person name="Damon W."/>
            <person name="Desjardin D."/>
            <person name="Finy P."/>
            <person name="Geml J."/>
            <person name="Haridas S."/>
            <person name="Hughes K."/>
            <person name="Justo A."/>
            <person name="Karasinski D."/>
            <person name="Kautmanova I."/>
            <person name="Kiss B."/>
            <person name="Kocsube S."/>
            <person name="Kotiranta H."/>
            <person name="LaButti K.M."/>
            <person name="Lechner B.E."/>
            <person name="Liimatainen K."/>
            <person name="Lipzen A."/>
            <person name="Lukacs Z."/>
            <person name="Mihaltcheva S."/>
            <person name="Morgado L.N."/>
            <person name="Niskanen T."/>
            <person name="Noordeloos M.E."/>
            <person name="Ohm R.A."/>
            <person name="Ortiz-Santana B."/>
            <person name="Ovrebo C."/>
            <person name="Racz N."/>
            <person name="Riley R."/>
            <person name="Savchenko A."/>
            <person name="Shiryaev A."/>
            <person name="Soop K."/>
            <person name="Spirin V."/>
            <person name="Szebenyi C."/>
            <person name="Tomsovsky M."/>
            <person name="Tulloss R.E."/>
            <person name="Uehling J."/>
            <person name="Grigoriev I.V."/>
            <person name="Vagvolgyi C."/>
            <person name="Papp T."/>
            <person name="Martin F.M."/>
            <person name="Miettinen O."/>
            <person name="Hibbett D.S."/>
            <person name="Nagy L.G."/>
        </authorList>
    </citation>
    <scope>NUCLEOTIDE SEQUENCE [LARGE SCALE GENOMIC DNA]</scope>
    <source>
        <strain evidence="2 3">CBS 962.96</strain>
    </source>
</reference>
<feature type="region of interest" description="Disordered" evidence="1">
    <location>
        <begin position="1"/>
        <end position="38"/>
    </location>
</feature>
<gene>
    <name evidence="2" type="ORF">K435DRAFT_871047</name>
</gene>
<dbReference type="EMBL" id="ML179647">
    <property type="protein sequence ID" value="THU83687.1"/>
    <property type="molecule type" value="Genomic_DNA"/>
</dbReference>
<organism evidence="2 3">
    <name type="scientific">Dendrothele bispora (strain CBS 962.96)</name>
    <dbReference type="NCBI Taxonomy" id="1314807"/>
    <lineage>
        <taxon>Eukaryota</taxon>
        <taxon>Fungi</taxon>
        <taxon>Dikarya</taxon>
        <taxon>Basidiomycota</taxon>
        <taxon>Agaricomycotina</taxon>
        <taxon>Agaricomycetes</taxon>
        <taxon>Agaricomycetidae</taxon>
        <taxon>Agaricales</taxon>
        <taxon>Agaricales incertae sedis</taxon>
        <taxon>Dendrothele</taxon>
    </lineage>
</organism>
<sequence length="167" mass="18681">MPRETIHGRSVGNAARCGVRAPGGASHGRGPFTSARIFTPPTLDSLMAETRNRHHIQQQEELQDEPQDSTRTIRKRKRPHFSIANTSSKHKLSDRGSNDNKALEHLYQLAVRVIVKVGIALSGSFCDMEGMEDFGALEDKMDDYNGEQQCTLVGLFERGTLGRRYAW</sequence>
<feature type="region of interest" description="Disordered" evidence="1">
    <location>
        <begin position="56"/>
        <end position="98"/>
    </location>
</feature>
<protein>
    <submittedName>
        <fullName evidence="2">Uncharacterized protein</fullName>
    </submittedName>
</protein>
<dbReference type="Proteomes" id="UP000297245">
    <property type="component" value="Unassembled WGS sequence"/>
</dbReference>
<keyword evidence="3" id="KW-1185">Reference proteome</keyword>